<dbReference type="Proteomes" id="UP000324222">
    <property type="component" value="Unassembled WGS sequence"/>
</dbReference>
<dbReference type="SUPFAM" id="SSF48726">
    <property type="entry name" value="Immunoglobulin"/>
    <property type="match status" value="1"/>
</dbReference>
<dbReference type="InterPro" id="IPR036179">
    <property type="entry name" value="Ig-like_dom_sf"/>
</dbReference>
<dbReference type="PANTHER" id="PTHR13817">
    <property type="entry name" value="TITIN"/>
    <property type="match status" value="1"/>
</dbReference>
<dbReference type="OrthoDB" id="5843172at2759"/>
<feature type="domain" description="Ig-like" evidence="3">
    <location>
        <begin position="322"/>
        <end position="357"/>
    </location>
</feature>
<dbReference type="PROSITE" id="PS50835">
    <property type="entry name" value="IG_LIKE"/>
    <property type="match status" value="1"/>
</dbReference>
<sequence length="413" mass="45665">MPPSPPPGSPAIVTLTSDLQLHLNTPALTKLWPRLVTPLHCLRSITLNPRTPALNPTPKSPPFLPRPRRSAASSRPANVTVSLPTARPRARPAPCLPFTMNLTDTVATVSNLRTGNLYNFFVITMNEAGTSLPSAILTINVTEEHEDEGGLNGVSSAPHSLVLDAKTATTLTIVWQPPEFAHPTDRFIYELHFRALGTPGDPENYNITTTAATAIRLENLTPNTQYVIYVTATTDKGESRPSETLLAWTDPAYPAFVEDETRHMVTVVQNVTRDMREISCYADNGYGTPMQASRTITISREYCTAVWASRHTLVPATWNCRPRIKARERVPVPEGTSATLECGVDAWPEPSLVWWQDPEGRVPVIHGGNYAIKTETNQVRNSTSASHPLYLFLLFLILRKIPLHRPPIRVARL</sequence>
<gene>
    <name evidence="5" type="primary">Myom1</name>
    <name evidence="5" type="ORF">E2C01_029098</name>
</gene>
<keyword evidence="1" id="KW-0677">Repeat</keyword>
<accession>A0A5B7ERC2</accession>
<feature type="domain" description="Fibronectin type-III" evidence="4">
    <location>
        <begin position="157"/>
        <end position="252"/>
    </location>
</feature>
<dbReference type="Pfam" id="PF00041">
    <property type="entry name" value="fn3"/>
    <property type="match status" value="1"/>
</dbReference>
<dbReference type="InterPro" id="IPR007110">
    <property type="entry name" value="Ig-like_dom"/>
</dbReference>
<name>A0A5B7ERC2_PORTR</name>
<evidence type="ECO:0000256" key="2">
    <source>
        <dbReference type="SAM" id="MobiDB-lite"/>
    </source>
</evidence>
<dbReference type="PANTHER" id="PTHR13817:SF155">
    <property type="entry name" value="IG-LIKE AND FIBRONECTIN TYPE-III DOMAIN-CONTAINING PROTEIN C25G4.10"/>
    <property type="match status" value="1"/>
</dbReference>
<dbReference type="InterPro" id="IPR013783">
    <property type="entry name" value="Ig-like_fold"/>
</dbReference>
<reference evidence="5 6" key="1">
    <citation type="submission" date="2019-05" db="EMBL/GenBank/DDBJ databases">
        <title>Another draft genome of Portunus trituberculatus and its Hox gene families provides insights of decapod evolution.</title>
        <authorList>
            <person name="Jeong J.-H."/>
            <person name="Song I."/>
            <person name="Kim S."/>
            <person name="Choi T."/>
            <person name="Kim D."/>
            <person name="Ryu S."/>
            <person name="Kim W."/>
        </authorList>
    </citation>
    <scope>NUCLEOTIDE SEQUENCE [LARGE SCALE GENOMIC DNA]</scope>
    <source>
        <tissue evidence="5">Muscle</tissue>
    </source>
</reference>
<organism evidence="5 6">
    <name type="scientific">Portunus trituberculatus</name>
    <name type="common">Swimming crab</name>
    <name type="synonym">Neptunus trituberculatus</name>
    <dbReference type="NCBI Taxonomy" id="210409"/>
    <lineage>
        <taxon>Eukaryota</taxon>
        <taxon>Metazoa</taxon>
        <taxon>Ecdysozoa</taxon>
        <taxon>Arthropoda</taxon>
        <taxon>Crustacea</taxon>
        <taxon>Multicrustacea</taxon>
        <taxon>Malacostraca</taxon>
        <taxon>Eumalacostraca</taxon>
        <taxon>Eucarida</taxon>
        <taxon>Decapoda</taxon>
        <taxon>Pleocyemata</taxon>
        <taxon>Brachyura</taxon>
        <taxon>Eubrachyura</taxon>
        <taxon>Portunoidea</taxon>
        <taxon>Portunidae</taxon>
        <taxon>Portuninae</taxon>
        <taxon>Portunus</taxon>
    </lineage>
</organism>
<dbReference type="SMART" id="SM00060">
    <property type="entry name" value="FN3"/>
    <property type="match status" value="2"/>
</dbReference>
<proteinExistence type="predicted"/>
<dbReference type="CDD" id="cd00063">
    <property type="entry name" value="FN3"/>
    <property type="match status" value="2"/>
</dbReference>
<protein>
    <submittedName>
        <fullName evidence="5">Myomesin-1</fullName>
    </submittedName>
</protein>
<evidence type="ECO:0000256" key="1">
    <source>
        <dbReference type="ARBA" id="ARBA00022737"/>
    </source>
</evidence>
<comment type="caution">
    <text evidence="5">The sequence shown here is derived from an EMBL/GenBank/DDBJ whole genome shotgun (WGS) entry which is preliminary data.</text>
</comment>
<dbReference type="EMBL" id="VSRR010003321">
    <property type="protein sequence ID" value="MPC35669.1"/>
    <property type="molecule type" value="Genomic_DNA"/>
</dbReference>
<evidence type="ECO:0000259" key="3">
    <source>
        <dbReference type="PROSITE" id="PS50835"/>
    </source>
</evidence>
<evidence type="ECO:0000313" key="6">
    <source>
        <dbReference type="Proteomes" id="UP000324222"/>
    </source>
</evidence>
<dbReference type="AlphaFoldDB" id="A0A5B7ERC2"/>
<dbReference type="Gene3D" id="2.60.40.10">
    <property type="entry name" value="Immunoglobulins"/>
    <property type="match status" value="3"/>
</dbReference>
<evidence type="ECO:0000313" key="5">
    <source>
        <dbReference type="EMBL" id="MPC35669.1"/>
    </source>
</evidence>
<evidence type="ECO:0000259" key="4">
    <source>
        <dbReference type="PROSITE" id="PS50853"/>
    </source>
</evidence>
<feature type="region of interest" description="Disordered" evidence="2">
    <location>
        <begin position="48"/>
        <end position="86"/>
    </location>
</feature>
<dbReference type="PROSITE" id="PS50853">
    <property type="entry name" value="FN3"/>
    <property type="match status" value="1"/>
</dbReference>
<dbReference type="SUPFAM" id="SSF49265">
    <property type="entry name" value="Fibronectin type III"/>
    <property type="match status" value="1"/>
</dbReference>
<dbReference type="InterPro" id="IPR036116">
    <property type="entry name" value="FN3_sf"/>
</dbReference>
<dbReference type="InterPro" id="IPR003961">
    <property type="entry name" value="FN3_dom"/>
</dbReference>
<keyword evidence="6" id="KW-1185">Reference proteome</keyword>
<dbReference type="InterPro" id="IPR050964">
    <property type="entry name" value="Striated_Muscle_Regulatory"/>
</dbReference>